<dbReference type="RefSeq" id="WP_192024712.1">
    <property type="nucleotide sequence ID" value="NZ_JACYTN010000004.1"/>
</dbReference>
<keyword evidence="2" id="KW-1185">Reference proteome</keyword>
<dbReference type="Proteomes" id="UP000634529">
    <property type="component" value="Unassembled WGS sequence"/>
</dbReference>
<evidence type="ECO:0000313" key="2">
    <source>
        <dbReference type="Proteomes" id="UP000634529"/>
    </source>
</evidence>
<name>A0ABR9AW14_9BACL</name>
<proteinExistence type="predicted"/>
<accession>A0ABR9AW14</accession>
<dbReference type="EMBL" id="JACYTN010000004">
    <property type="protein sequence ID" value="MBD8498317.1"/>
    <property type="molecule type" value="Genomic_DNA"/>
</dbReference>
<comment type="caution">
    <text evidence="1">The sequence shown here is derived from an EMBL/GenBank/DDBJ whole genome shotgun (WGS) entry which is preliminary data.</text>
</comment>
<sequence>MDVSDSSPSLVHNPVYCLGCQERVPAERTVIQFRTGFYKAQIPLGSCDRCTPKHTILTQLWNSLKTGHFF</sequence>
<organism evidence="1 2">
    <name type="scientific">Paenibacillus arenosi</name>
    <dbReference type="NCBI Taxonomy" id="2774142"/>
    <lineage>
        <taxon>Bacteria</taxon>
        <taxon>Bacillati</taxon>
        <taxon>Bacillota</taxon>
        <taxon>Bacilli</taxon>
        <taxon>Bacillales</taxon>
        <taxon>Paenibacillaceae</taxon>
        <taxon>Paenibacillus</taxon>
    </lineage>
</organism>
<reference evidence="1 2" key="1">
    <citation type="submission" date="2020-09" db="EMBL/GenBank/DDBJ databases">
        <title>Paenibacillus sp. CAU 1523 isolated from sand of Haeundae Beach.</title>
        <authorList>
            <person name="Kim W."/>
        </authorList>
    </citation>
    <scope>NUCLEOTIDE SEQUENCE [LARGE SCALE GENOMIC DNA]</scope>
    <source>
        <strain evidence="1 2">CAU 1523</strain>
    </source>
</reference>
<evidence type="ECO:0000313" key="1">
    <source>
        <dbReference type="EMBL" id="MBD8498317.1"/>
    </source>
</evidence>
<protein>
    <submittedName>
        <fullName evidence="1">Diaminopimelate decarboxylase</fullName>
    </submittedName>
</protein>
<gene>
    <name evidence="1" type="ORF">IFO66_08330</name>
</gene>